<reference evidence="3 4" key="1">
    <citation type="submission" date="2024-03" db="EMBL/GenBank/DDBJ databases">
        <title>Novel species of the genus Variovorax.</title>
        <authorList>
            <person name="Liu Q."/>
            <person name="Xin Y.-H."/>
        </authorList>
    </citation>
    <scope>NUCLEOTIDE SEQUENCE [LARGE SCALE GENOMIC DNA]</scope>
    <source>
        <strain evidence="3 4">KACC 18900</strain>
    </source>
</reference>
<proteinExistence type="predicted"/>
<evidence type="ECO:0000256" key="1">
    <source>
        <dbReference type="ARBA" id="ARBA00022729"/>
    </source>
</evidence>
<dbReference type="EMBL" id="JBBKZT010000014">
    <property type="protein sequence ID" value="MEJ8850346.1"/>
    <property type="molecule type" value="Genomic_DNA"/>
</dbReference>
<keyword evidence="1 2" id="KW-0732">Signal</keyword>
<comment type="caution">
    <text evidence="3">The sequence shown here is derived from an EMBL/GenBank/DDBJ whole genome shotgun (WGS) entry which is preliminary data.</text>
</comment>
<dbReference type="Proteomes" id="UP001385892">
    <property type="component" value="Unassembled WGS sequence"/>
</dbReference>
<accession>A0ABU8WS22</accession>
<dbReference type="InterPro" id="IPR018389">
    <property type="entry name" value="DctP_fam"/>
</dbReference>
<feature type="signal peptide" evidence="2">
    <location>
        <begin position="1"/>
        <end position="27"/>
    </location>
</feature>
<organism evidence="3 4">
    <name type="scientific">Variovorax rhizosphaerae</name>
    <dbReference type="NCBI Taxonomy" id="1836200"/>
    <lineage>
        <taxon>Bacteria</taxon>
        <taxon>Pseudomonadati</taxon>
        <taxon>Pseudomonadota</taxon>
        <taxon>Betaproteobacteria</taxon>
        <taxon>Burkholderiales</taxon>
        <taxon>Comamonadaceae</taxon>
        <taxon>Variovorax</taxon>
    </lineage>
</organism>
<feature type="chain" id="PRO_5045687963" evidence="2">
    <location>
        <begin position="28"/>
        <end position="344"/>
    </location>
</feature>
<dbReference type="PANTHER" id="PTHR33376:SF15">
    <property type="entry name" value="BLL6794 PROTEIN"/>
    <property type="match status" value="1"/>
</dbReference>
<evidence type="ECO:0000313" key="3">
    <source>
        <dbReference type="EMBL" id="MEJ8850346.1"/>
    </source>
</evidence>
<dbReference type="Pfam" id="PF03480">
    <property type="entry name" value="DctP"/>
    <property type="match status" value="1"/>
</dbReference>
<sequence length="344" mass="37227">MTSHRLTTFALGAAIAALAAYSFSAQAQDKPVILKMSSWVPAQHPLNPSLIAWAEDIKKASGGTITATLFPSEQLGKAFDHYDMARDGIADFAYVNPGYQPGRFPIMAGASLPFLFSNAKGGSAAIDAWYRNYAAKEMKDVKFCFAFVHDPGTFHSRKKITLPTDIKGMKIRPATSTIGQMVTSLGGTNVQASAPESRDMLERGVADAITFPWGSIGLFGIDKVVNFHMDVPLYVTPFVWAMNKDKYDSMSVAQKKVIDDHCTSEWAEKVASPWADFEFAGRAKIAALPGHEVYKLTPDQLDAWRKAVAPGEAQWAEGVKKVGGDPKAAMDALKASLAKSNSAL</sequence>
<protein>
    <submittedName>
        <fullName evidence="3">TRAP transporter substrate-binding protein</fullName>
    </submittedName>
</protein>
<dbReference type="InterPro" id="IPR038404">
    <property type="entry name" value="TRAP_DctP_sf"/>
</dbReference>
<dbReference type="CDD" id="cd13665">
    <property type="entry name" value="PBP2_TRAP_Dctp3_4"/>
    <property type="match status" value="1"/>
</dbReference>
<dbReference type="NCBIfam" id="NF037995">
    <property type="entry name" value="TRAP_S1"/>
    <property type="match status" value="1"/>
</dbReference>
<evidence type="ECO:0000256" key="2">
    <source>
        <dbReference type="SAM" id="SignalP"/>
    </source>
</evidence>
<dbReference type="RefSeq" id="WP_340345652.1">
    <property type="nucleotide sequence ID" value="NZ_JBBKZT010000014.1"/>
</dbReference>
<dbReference type="Gene3D" id="3.40.190.170">
    <property type="entry name" value="Bacterial extracellular solute-binding protein, family 7"/>
    <property type="match status" value="1"/>
</dbReference>
<gene>
    <name evidence="3" type="ORF">WKW82_27165</name>
</gene>
<evidence type="ECO:0000313" key="4">
    <source>
        <dbReference type="Proteomes" id="UP001385892"/>
    </source>
</evidence>
<name>A0ABU8WS22_9BURK</name>
<keyword evidence="4" id="KW-1185">Reference proteome</keyword>
<dbReference type="PANTHER" id="PTHR33376">
    <property type="match status" value="1"/>
</dbReference>